<evidence type="ECO:0000256" key="7">
    <source>
        <dbReference type="ARBA" id="ARBA00022842"/>
    </source>
</evidence>
<dbReference type="NCBIfam" id="NF001913">
    <property type="entry name" value="PRK00696.1"/>
    <property type="match status" value="1"/>
</dbReference>
<name>H8YZY4_9GAMM</name>
<dbReference type="PROSITE" id="PS01217">
    <property type="entry name" value="SUCCINYL_COA_LIG_3"/>
    <property type="match status" value="1"/>
</dbReference>
<comment type="catalytic activity">
    <reaction evidence="9">
        <text>GTP + succinate + CoA = succinyl-CoA + GDP + phosphate</text>
        <dbReference type="Rhea" id="RHEA:22120"/>
        <dbReference type="ChEBI" id="CHEBI:30031"/>
        <dbReference type="ChEBI" id="CHEBI:37565"/>
        <dbReference type="ChEBI" id="CHEBI:43474"/>
        <dbReference type="ChEBI" id="CHEBI:57287"/>
        <dbReference type="ChEBI" id="CHEBI:57292"/>
        <dbReference type="ChEBI" id="CHEBI:58189"/>
    </reaction>
    <physiologicalReaction direction="right-to-left" evidence="9">
        <dbReference type="Rhea" id="RHEA:22122"/>
    </physiologicalReaction>
</comment>
<dbReference type="UniPathway" id="UPA00223">
    <property type="reaction ID" value="UER00999"/>
</dbReference>
<gene>
    <name evidence="10" type="primary">sucC</name>
    <name evidence="12" type="ORF">Thi970DRAFT_02514</name>
</gene>
<dbReference type="InterPro" id="IPR016102">
    <property type="entry name" value="Succinyl-CoA_synth-like"/>
</dbReference>
<evidence type="ECO:0000256" key="9">
    <source>
        <dbReference type="ARBA" id="ARBA00052891"/>
    </source>
</evidence>
<dbReference type="Pfam" id="PF08442">
    <property type="entry name" value="ATP-grasp_2"/>
    <property type="match status" value="1"/>
</dbReference>
<organism evidence="12 13">
    <name type="scientific">Thiorhodovibrio frisius</name>
    <dbReference type="NCBI Taxonomy" id="631362"/>
    <lineage>
        <taxon>Bacteria</taxon>
        <taxon>Pseudomonadati</taxon>
        <taxon>Pseudomonadota</taxon>
        <taxon>Gammaproteobacteria</taxon>
        <taxon>Chromatiales</taxon>
        <taxon>Chromatiaceae</taxon>
        <taxon>Thiorhodovibrio</taxon>
    </lineage>
</organism>
<keyword evidence="2 10" id="KW-0816">Tricarboxylic acid cycle</keyword>
<keyword evidence="5 10" id="KW-0547">Nucleotide-binding</keyword>
<evidence type="ECO:0000313" key="12">
    <source>
        <dbReference type="EMBL" id="EIC22261.1"/>
    </source>
</evidence>
<feature type="binding site" evidence="10">
    <location>
        <position position="102"/>
    </location>
    <ligand>
        <name>ATP</name>
        <dbReference type="ChEBI" id="CHEBI:30616"/>
    </ligand>
</feature>
<dbReference type="GO" id="GO:0005524">
    <property type="term" value="F:ATP binding"/>
    <property type="evidence" value="ECO:0007669"/>
    <property type="project" value="UniProtKB-UniRule"/>
</dbReference>
<comment type="cofactor">
    <cofactor evidence="10">
        <name>Mg(2+)</name>
        <dbReference type="ChEBI" id="CHEBI:18420"/>
    </cofactor>
    <text evidence="10">Binds 1 Mg(2+) ion per subunit.</text>
</comment>
<dbReference type="PANTHER" id="PTHR11815:SF10">
    <property type="entry name" value="SUCCINATE--COA LIGASE [GDP-FORMING] SUBUNIT BETA, MITOCHONDRIAL"/>
    <property type="match status" value="1"/>
</dbReference>
<dbReference type="AlphaFoldDB" id="H8YZY4"/>
<keyword evidence="6 10" id="KW-0067">ATP-binding</keyword>
<dbReference type="GO" id="GO:0004775">
    <property type="term" value="F:succinate-CoA ligase (ADP-forming) activity"/>
    <property type="evidence" value="ECO:0007669"/>
    <property type="project" value="UniProtKB-UniRule"/>
</dbReference>
<evidence type="ECO:0000256" key="1">
    <source>
        <dbReference type="ARBA" id="ARBA00009182"/>
    </source>
</evidence>
<proteinExistence type="inferred from homology"/>
<dbReference type="GO" id="GO:0006099">
    <property type="term" value="P:tricarboxylic acid cycle"/>
    <property type="evidence" value="ECO:0007669"/>
    <property type="project" value="UniProtKB-UniRule"/>
</dbReference>
<dbReference type="PIRSF" id="PIRSF001554">
    <property type="entry name" value="SucCS_beta"/>
    <property type="match status" value="1"/>
</dbReference>
<comment type="catalytic activity">
    <reaction evidence="8">
        <text>succinate + ATP + CoA = succinyl-CoA + ADP + phosphate</text>
        <dbReference type="Rhea" id="RHEA:17661"/>
        <dbReference type="ChEBI" id="CHEBI:30031"/>
        <dbReference type="ChEBI" id="CHEBI:30616"/>
        <dbReference type="ChEBI" id="CHEBI:43474"/>
        <dbReference type="ChEBI" id="CHEBI:57287"/>
        <dbReference type="ChEBI" id="CHEBI:57292"/>
        <dbReference type="ChEBI" id="CHEBI:456216"/>
        <dbReference type="EC" id="6.2.1.5"/>
    </reaction>
    <physiologicalReaction direction="right-to-left" evidence="8">
        <dbReference type="Rhea" id="RHEA:17663"/>
    </physiologicalReaction>
</comment>
<dbReference type="FunFam" id="3.30.470.20:FF:000002">
    <property type="entry name" value="Succinate--CoA ligase [ADP-forming] subunit beta"/>
    <property type="match status" value="1"/>
</dbReference>
<dbReference type="HOGENOM" id="CLU_037430_0_2_6"/>
<dbReference type="GO" id="GO:0006104">
    <property type="term" value="P:succinyl-CoA metabolic process"/>
    <property type="evidence" value="ECO:0007669"/>
    <property type="project" value="TreeGrafter"/>
</dbReference>
<accession>H8YZY4</accession>
<feature type="binding site" evidence="10">
    <location>
        <position position="213"/>
    </location>
    <ligand>
        <name>Mg(2+)</name>
        <dbReference type="ChEBI" id="CHEBI:18420"/>
    </ligand>
</feature>
<dbReference type="HAMAP" id="MF_00558">
    <property type="entry name" value="Succ_CoA_beta"/>
    <property type="match status" value="1"/>
</dbReference>
<dbReference type="GO" id="GO:0000287">
    <property type="term" value="F:magnesium ion binding"/>
    <property type="evidence" value="ECO:0007669"/>
    <property type="project" value="UniProtKB-UniRule"/>
</dbReference>
<dbReference type="InterPro" id="IPR013650">
    <property type="entry name" value="ATP-grasp_succ-CoA_synth-type"/>
</dbReference>
<dbReference type="FunFam" id="3.30.1490.20:FF:000002">
    <property type="entry name" value="Succinate--CoA ligase [ADP-forming] subunit beta"/>
    <property type="match status" value="1"/>
</dbReference>
<dbReference type="InterPro" id="IPR005809">
    <property type="entry name" value="Succ_CoA_ligase-like_bsu"/>
</dbReference>
<dbReference type="Gene3D" id="3.30.1490.20">
    <property type="entry name" value="ATP-grasp fold, A domain"/>
    <property type="match status" value="1"/>
</dbReference>
<dbReference type="STRING" id="631362.Thi970DRAFT_02514"/>
<feature type="binding site" evidence="10">
    <location>
        <position position="264"/>
    </location>
    <ligand>
        <name>substrate</name>
        <note>ligand shared with subunit alpha</note>
    </ligand>
</feature>
<feature type="binding site" evidence="10">
    <location>
        <begin position="321"/>
        <end position="323"/>
    </location>
    <ligand>
        <name>substrate</name>
        <note>ligand shared with subunit alpha</note>
    </ligand>
</feature>
<evidence type="ECO:0000256" key="2">
    <source>
        <dbReference type="ARBA" id="ARBA00022532"/>
    </source>
</evidence>
<dbReference type="Gene3D" id="3.30.470.20">
    <property type="entry name" value="ATP-grasp fold, B domain"/>
    <property type="match status" value="1"/>
</dbReference>
<reference evidence="12 13" key="2">
    <citation type="submission" date="2011-11" db="EMBL/GenBank/DDBJ databases">
        <authorList>
            <consortium name="US DOE Joint Genome Institute"/>
            <person name="Lucas S."/>
            <person name="Han J."/>
            <person name="Lapidus A."/>
            <person name="Cheng J.-F."/>
            <person name="Goodwin L."/>
            <person name="Pitluck S."/>
            <person name="Peters L."/>
            <person name="Ovchinnikova G."/>
            <person name="Zhang X."/>
            <person name="Detter J.C."/>
            <person name="Han C."/>
            <person name="Tapia R."/>
            <person name="Land M."/>
            <person name="Hauser L."/>
            <person name="Kyrpides N."/>
            <person name="Ivanova N."/>
            <person name="Pagani I."/>
            <person name="Vogl K."/>
            <person name="Liu Z."/>
            <person name="Overmann J."/>
            <person name="Frigaard N.-U."/>
            <person name="Bryant D."/>
            <person name="Woyke T."/>
        </authorList>
    </citation>
    <scope>NUCLEOTIDE SEQUENCE [LARGE SCALE GENOMIC DNA]</scope>
    <source>
        <strain evidence="12 13">970</strain>
    </source>
</reference>
<dbReference type="Proteomes" id="UP000002964">
    <property type="component" value="Unassembled WGS sequence"/>
</dbReference>
<dbReference type="SUPFAM" id="SSF52210">
    <property type="entry name" value="Succinyl-CoA synthetase domains"/>
    <property type="match status" value="1"/>
</dbReference>
<evidence type="ECO:0000256" key="4">
    <source>
        <dbReference type="ARBA" id="ARBA00022723"/>
    </source>
</evidence>
<dbReference type="RefSeq" id="WP_009148939.1">
    <property type="nucleotide sequence ID" value="NZ_CP121471.1"/>
</dbReference>
<feature type="domain" description="ATP-grasp" evidence="11">
    <location>
        <begin position="9"/>
        <end position="228"/>
    </location>
</feature>
<dbReference type="InterPro" id="IPR011761">
    <property type="entry name" value="ATP-grasp"/>
</dbReference>
<evidence type="ECO:0000256" key="8">
    <source>
        <dbReference type="ARBA" id="ARBA00050563"/>
    </source>
</evidence>
<comment type="function">
    <text evidence="10">Succinyl-CoA synthetase functions in the citric acid cycle (TCA), coupling the hydrolysis of succinyl-CoA to the synthesis of either ATP or GTP and thus represents the only step of substrate-level phosphorylation in the TCA. The beta subunit provides nucleotide specificity of the enzyme and binds the substrate succinate, while the binding sites for coenzyme A and phosphate are found in the alpha subunit.</text>
</comment>
<keyword evidence="13" id="KW-1185">Reference proteome</keyword>
<sequence>MNLHEYQAKALFRDYGIPVPESRVADSVDSAVAAAAAVGGTQWMIKAQVHAGGRGKAGGVIHCTTLDEVRNAAGQLLGRPLVTAQSGGRALPVERVLIEAPASATQEFYLAMLVDRAAERVMLIASRAGGGDVEAAAAAKPAAFERVWVHPATGLRAWQSRHLGYRLGLPAATLKPLHQITQALYRLFIDKDASLLEINPLALGAGDQLLALDAKVVLDANALYRHPDLQALRDRSQEDEREARADKQGLSYVSLDGNIGCMVNGAGLAMATMDLVQRHGGKPANFLDVGGNTTAERVAEAFQLILSDAKVGAILVNIFGGIVRCDLIAEGIIQAVARTALRVPLVVRLAGTNAEQGLAMLAQSGLALETASDLAEAADRVVAAATRPINLDT</sequence>
<comment type="subunit">
    <text evidence="10">Heterotetramer of two alpha and two beta subunits.</text>
</comment>
<feature type="binding site" evidence="10">
    <location>
        <position position="99"/>
    </location>
    <ligand>
        <name>ATP</name>
        <dbReference type="ChEBI" id="CHEBI:30616"/>
    </ligand>
</feature>
<dbReference type="GO" id="GO:0042709">
    <property type="term" value="C:succinate-CoA ligase complex"/>
    <property type="evidence" value="ECO:0007669"/>
    <property type="project" value="TreeGrafter"/>
</dbReference>
<dbReference type="NCBIfam" id="TIGR01016">
    <property type="entry name" value="sucCoAbeta"/>
    <property type="match status" value="1"/>
</dbReference>
<keyword evidence="3 10" id="KW-0436">Ligase</keyword>
<dbReference type="SUPFAM" id="SSF56059">
    <property type="entry name" value="Glutathione synthetase ATP-binding domain-like"/>
    <property type="match status" value="1"/>
</dbReference>
<dbReference type="Gene3D" id="3.40.50.261">
    <property type="entry name" value="Succinyl-CoA synthetase domains"/>
    <property type="match status" value="1"/>
</dbReference>
<evidence type="ECO:0000256" key="10">
    <source>
        <dbReference type="HAMAP-Rule" id="MF_00558"/>
    </source>
</evidence>
<keyword evidence="4 10" id="KW-0479">Metal-binding</keyword>
<dbReference type="Pfam" id="PF00549">
    <property type="entry name" value="Ligase_CoA"/>
    <property type="match status" value="1"/>
</dbReference>
<dbReference type="InterPro" id="IPR005811">
    <property type="entry name" value="SUCC_ACL_C"/>
</dbReference>
<evidence type="ECO:0000256" key="6">
    <source>
        <dbReference type="ARBA" id="ARBA00022840"/>
    </source>
</evidence>
<comment type="pathway">
    <text evidence="10">Carbohydrate metabolism; tricarboxylic acid cycle; succinate from succinyl-CoA (ligase route): step 1/1.</text>
</comment>
<feature type="binding site" evidence="10">
    <location>
        <position position="199"/>
    </location>
    <ligand>
        <name>Mg(2+)</name>
        <dbReference type="ChEBI" id="CHEBI:18420"/>
    </ligand>
</feature>
<dbReference type="PANTHER" id="PTHR11815">
    <property type="entry name" value="SUCCINYL-COA SYNTHETASE BETA CHAIN"/>
    <property type="match status" value="1"/>
</dbReference>
<feature type="binding site" evidence="10">
    <location>
        <begin position="53"/>
        <end position="55"/>
    </location>
    <ligand>
        <name>ATP</name>
        <dbReference type="ChEBI" id="CHEBI:30616"/>
    </ligand>
</feature>
<feature type="binding site" evidence="10">
    <location>
        <position position="107"/>
    </location>
    <ligand>
        <name>ATP</name>
        <dbReference type="ChEBI" id="CHEBI:30616"/>
    </ligand>
</feature>
<dbReference type="GO" id="GO:0005829">
    <property type="term" value="C:cytosol"/>
    <property type="evidence" value="ECO:0007669"/>
    <property type="project" value="TreeGrafter"/>
</dbReference>
<feature type="binding site" evidence="10">
    <location>
        <position position="46"/>
    </location>
    <ligand>
        <name>ATP</name>
        <dbReference type="ChEBI" id="CHEBI:30616"/>
    </ligand>
</feature>
<dbReference type="OrthoDB" id="9802602at2"/>
<protein>
    <recommendedName>
        <fullName evidence="10">Succinate--CoA ligase [ADP-forming] subunit beta</fullName>
        <ecNumber evidence="10">6.2.1.5</ecNumber>
    </recommendedName>
    <alternativeName>
        <fullName evidence="10">Succinyl-CoA synthetase subunit beta</fullName>
        <shortName evidence="10">SCS-beta</shortName>
    </alternativeName>
</protein>
<dbReference type="EC" id="6.2.1.5" evidence="10"/>
<dbReference type="EMBL" id="JH603169">
    <property type="protein sequence ID" value="EIC22261.1"/>
    <property type="molecule type" value="Genomic_DNA"/>
</dbReference>
<reference evidence="13" key="1">
    <citation type="submission" date="2011-06" db="EMBL/GenBank/DDBJ databases">
        <authorList>
            <consortium name="US DOE Joint Genome Institute (JGI-PGF)"/>
            <person name="Lucas S."/>
            <person name="Han J."/>
            <person name="Lapidus A."/>
            <person name="Cheng J.-F."/>
            <person name="Goodwin L."/>
            <person name="Pitluck S."/>
            <person name="Peters L."/>
            <person name="Land M.L."/>
            <person name="Hauser L."/>
            <person name="Vogl K."/>
            <person name="Liu Z."/>
            <person name="Overmann J."/>
            <person name="Frigaard N.-U."/>
            <person name="Bryant D.A."/>
            <person name="Woyke T.J."/>
        </authorList>
    </citation>
    <scope>NUCLEOTIDE SEQUENCE [LARGE SCALE GENOMIC DNA]</scope>
    <source>
        <strain evidence="13">970</strain>
    </source>
</reference>
<evidence type="ECO:0000256" key="5">
    <source>
        <dbReference type="ARBA" id="ARBA00022741"/>
    </source>
</evidence>
<dbReference type="FunFam" id="3.40.50.261:FF:000001">
    <property type="entry name" value="Succinate--CoA ligase [ADP-forming] subunit beta"/>
    <property type="match status" value="1"/>
</dbReference>
<dbReference type="InterPro" id="IPR017866">
    <property type="entry name" value="Succ-CoA_synthase_bsu_CS"/>
</dbReference>
<keyword evidence="7 10" id="KW-0460">Magnesium</keyword>
<comment type="similarity">
    <text evidence="1 10">Belongs to the succinate/malate CoA ligase beta subunit family.</text>
</comment>
<dbReference type="InterPro" id="IPR013815">
    <property type="entry name" value="ATP_grasp_subdomain_1"/>
</dbReference>
<dbReference type="GO" id="GO:0004776">
    <property type="term" value="F:succinate-CoA ligase (GDP-forming) activity"/>
    <property type="evidence" value="ECO:0007669"/>
    <property type="project" value="RHEA"/>
</dbReference>
<dbReference type="PROSITE" id="PS50975">
    <property type="entry name" value="ATP_GRASP"/>
    <property type="match status" value="1"/>
</dbReference>
<evidence type="ECO:0000256" key="3">
    <source>
        <dbReference type="ARBA" id="ARBA00022598"/>
    </source>
</evidence>
<dbReference type="eggNOG" id="COG0045">
    <property type="taxonomic scope" value="Bacteria"/>
</dbReference>
<evidence type="ECO:0000313" key="13">
    <source>
        <dbReference type="Proteomes" id="UP000002964"/>
    </source>
</evidence>
<evidence type="ECO:0000259" key="11">
    <source>
        <dbReference type="PROSITE" id="PS50975"/>
    </source>
</evidence>